<keyword evidence="5" id="KW-1185">Reference proteome</keyword>
<dbReference type="SMART" id="SM00248">
    <property type="entry name" value="ANK"/>
    <property type="match status" value="3"/>
</dbReference>
<dbReference type="Proteomes" id="UP001597205">
    <property type="component" value="Unassembled WGS sequence"/>
</dbReference>
<dbReference type="EMBL" id="JBHTKY010000035">
    <property type="protein sequence ID" value="MFD1167277.1"/>
    <property type="molecule type" value="Genomic_DNA"/>
</dbReference>
<organism evidence="4 5">
    <name type="scientific">Sphingobacterium daejeonense</name>
    <dbReference type="NCBI Taxonomy" id="371142"/>
    <lineage>
        <taxon>Bacteria</taxon>
        <taxon>Pseudomonadati</taxon>
        <taxon>Bacteroidota</taxon>
        <taxon>Sphingobacteriia</taxon>
        <taxon>Sphingobacteriales</taxon>
        <taxon>Sphingobacteriaceae</taxon>
        <taxon>Sphingobacterium</taxon>
    </lineage>
</organism>
<dbReference type="PANTHER" id="PTHR24198">
    <property type="entry name" value="ANKYRIN REPEAT AND PROTEIN KINASE DOMAIN-CONTAINING PROTEIN"/>
    <property type="match status" value="1"/>
</dbReference>
<dbReference type="SUPFAM" id="SSF48403">
    <property type="entry name" value="Ankyrin repeat"/>
    <property type="match status" value="1"/>
</dbReference>
<dbReference type="PROSITE" id="PS50297">
    <property type="entry name" value="ANK_REP_REGION"/>
    <property type="match status" value="1"/>
</dbReference>
<sequence length="164" mass="19051">MKEIDTPIEAIKRSEFHKVKEYYRKNGVNKTDRFNRTLLLNAALYGEPQLVEWAIRQHANLNHQDKKGLSVLHIAVQSNQLDLVSLLLKSGIEVDLQDHFGNTALWRAMMDNVDINIIYLLLQYRANPDLKNNYGISARDLLCDENKNWEILKKIFEEPVSFGN</sequence>
<feature type="repeat" description="ANK" evidence="3">
    <location>
        <begin position="67"/>
        <end position="99"/>
    </location>
</feature>
<evidence type="ECO:0000313" key="5">
    <source>
        <dbReference type="Proteomes" id="UP001597205"/>
    </source>
</evidence>
<dbReference type="InterPro" id="IPR036770">
    <property type="entry name" value="Ankyrin_rpt-contain_sf"/>
</dbReference>
<gene>
    <name evidence="4" type="ORF">ACFQ2C_16885</name>
</gene>
<dbReference type="Pfam" id="PF00023">
    <property type="entry name" value="Ank"/>
    <property type="match status" value="1"/>
</dbReference>
<name>A0ABW3RRJ6_9SPHI</name>
<comment type="caution">
    <text evidence="4">The sequence shown here is derived from an EMBL/GenBank/DDBJ whole genome shotgun (WGS) entry which is preliminary data.</text>
</comment>
<keyword evidence="2 3" id="KW-0040">ANK repeat</keyword>
<reference evidence="5" key="1">
    <citation type="journal article" date="2019" name="Int. J. Syst. Evol. Microbiol.">
        <title>The Global Catalogue of Microorganisms (GCM) 10K type strain sequencing project: providing services to taxonomists for standard genome sequencing and annotation.</title>
        <authorList>
            <consortium name="The Broad Institute Genomics Platform"/>
            <consortium name="The Broad Institute Genome Sequencing Center for Infectious Disease"/>
            <person name="Wu L."/>
            <person name="Ma J."/>
        </authorList>
    </citation>
    <scope>NUCLEOTIDE SEQUENCE [LARGE SCALE GENOMIC DNA]</scope>
    <source>
        <strain evidence="5">CCUG 52468</strain>
    </source>
</reference>
<dbReference type="RefSeq" id="WP_171017579.1">
    <property type="nucleotide sequence ID" value="NZ_JBHTKY010000035.1"/>
</dbReference>
<accession>A0ABW3RRJ6</accession>
<dbReference type="Pfam" id="PF12796">
    <property type="entry name" value="Ank_2"/>
    <property type="match status" value="1"/>
</dbReference>
<dbReference type="PROSITE" id="PS50088">
    <property type="entry name" value="ANK_REPEAT"/>
    <property type="match status" value="1"/>
</dbReference>
<keyword evidence="1" id="KW-0677">Repeat</keyword>
<proteinExistence type="predicted"/>
<evidence type="ECO:0000256" key="2">
    <source>
        <dbReference type="ARBA" id="ARBA00023043"/>
    </source>
</evidence>
<dbReference type="InterPro" id="IPR002110">
    <property type="entry name" value="Ankyrin_rpt"/>
</dbReference>
<protein>
    <submittedName>
        <fullName evidence="4">Ankyrin repeat domain-containing protein</fullName>
    </submittedName>
</protein>
<evidence type="ECO:0000313" key="4">
    <source>
        <dbReference type="EMBL" id="MFD1167277.1"/>
    </source>
</evidence>
<dbReference type="Gene3D" id="1.25.40.20">
    <property type="entry name" value="Ankyrin repeat-containing domain"/>
    <property type="match status" value="1"/>
</dbReference>
<dbReference type="PANTHER" id="PTHR24198:SF165">
    <property type="entry name" value="ANKYRIN REPEAT-CONTAINING PROTEIN-RELATED"/>
    <property type="match status" value="1"/>
</dbReference>
<evidence type="ECO:0000256" key="1">
    <source>
        <dbReference type="ARBA" id="ARBA00022737"/>
    </source>
</evidence>
<evidence type="ECO:0000256" key="3">
    <source>
        <dbReference type="PROSITE-ProRule" id="PRU00023"/>
    </source>
</evidence>